<dbReference type="InterPro" id="IPR001789">
    <property type="entry name" value="Sig_transdc_resp-reg_receiver"/>
</dbReference>
<dbReference type="PANTHER" id="PTHR43065:SF49">
    <property type="entry name" value="HISTIDINE KINASE"/>
    <property type="match status" value="1"/>
</dbReference>
<dbReference type="InterPro" id="IPR035965">
    <property type="entry name" value="PAS-like_dom_sf"/>
</dbReference>
<evidence type="ECO:0000259" key="6">
    <source>
        <dbReference type="PROSITE" id="PS50110"/>
    </source>
</evidence>
<dbReference type="PROSITE" id="PS50112">
    <property type="entry name" value="PAS"/>
    <property type="match status" value="2"/>
</dbReference>
<evidence type="ECO:0000313" key="9">
    <source>
        <dbReference type="EMBL" id="MFD2740589.1"/>
    </source>
</evidence>
<dbReference type="SUPFAM" id="SSF52172">
    <property type="entry name" value="CheY-like"/>
    <property type="match status" value="1"/>
</dbReference>
<dbReference type="Pfam" id="PF13426">
    <property type="entry name" value="PAS_9"/>
    <property type="match status" value="2"/>
</dbReference>
<dbReference type="SUPFAM" id="SSF55785">
    <property type="entry name" value="PYP-like sensor domain (PAS domain)"/>
    <property type="match status" value="2"/>
</dbReference>
<feature type="domain" description="PAC" evidence="8">
    <location>
        <begin position="79"/>
        <end position="131"/>
    </location>
</feature>
<evidence type="ECO:0000259" key="7">
    <source>
        <dbReference type="PROSITE" id="PS50112"/>
    </source>
</evidence>
<dbReference type="InterPro" id="IPR003594">
    <property type="entry name" value="HATPase_dom"/>
</dbReference>
<dbReference type="PANTHER" id="PTHR43065">
    <property type="entry name" value="SENSOR HISTIDINE KINASE"/>
    <property type="match status" value="1"/>
</dbReference>
<dbReference type="Proteomes" id="UP001597474">
    <property type="component" value="Unassembled WGS sequence"/>
</dbReference>
<dbReference type="Pfam" id="PF00512">
    <property type="entry name" value="HisKA"/>
    <property type="match status" value="1"/>
</dbReference>
<sequence>MSLTPKRAELLIRSVTDYAIFMLDTEGHVASWNTGAERLKGYTPEEIIGQHFSCFYLPEDRAAGLPETVLATALGEGSFQAQGWRLRKDGSRFWANIVVEPTFDANEVHDGFVKITRDFNEQRRTEEALRKSEERFRLLVKGVTDYAIYMLDPKGRVSSWNAGAERFKGYTEDEILGAHFSRFYPPEDREAGVPQRALATAAEEGRFEAEGWRLRKDGERFWAHVVIDPIYNDDGLLLGYTKITRDLTERKRAAEALEQSQEQLHQAQKMEAIGQLTGGVAHDFNNLLSAVIGSLRIAQKRLKKGEDVDIFLDNAIEAAERGATLTQRLLAFARKQELKLAPTDIVASLSDMIELLQHTIGSNLTIRTEFPAALAPVMTDPTQLELAVMNLVVNARDAMPEGGEITLRVDMVDMPESEERFVRLAIEDQGQGMDKATLDRAFEPFFTTKERGKGTGLGLPMVKGMVEQSGGRLFLHSQPGEGTTAEILLPVAARAVAPVPVTENAAKAEETALRILVVDDEAIILLNTAMILSDLGHEVLEAYSGPEAVEILKQEKVDLLITDFAMPKMTGAELIDHARALQPDLKVLVVSGYVDLPEGATLQAHRLTKPFSDFDLIKAIKTLQE</sequence>
<dbReference type="NCBIfam" id="TIGR00229">
    <property type="entry name" value="sensory_box"/>
    <property type="match status" value="2"/>
</dbReference>
<comment type="caution">
    <text evidence="9">The sequence shown here is derived from an EMBL/GenBank/DDBJ whole genome shotgun (WGS) entry which is preliminary data.</text>
</comment>
<dbReference type="SMART" id="SM00448">
    <property type="entry name" value="REC"/>
    <property type="match status" value="1"/>
</dbReference>
<comment type="catalytic activity">
    <reaction evidence="1">
        <text>ATP + protein L-histidine = ADP + protein N-phospho-L-histidine.</text>
        <dbReference type="EC" id="2.7.13.3"/>
    </reaction>
</comment>
<dbReference type="PROSITE" id="PS50110">
    <property type="entry name" value="RESPONSE_REGULATORY"/>
    <property type="match status" value="1"/>
</dbReference>
<evidence type="ECO:0000256" key="1">
    <source>
        <dbReference type="ARBA" id="ARBA00000085"/>
    </source>
</evidence>
<evidence type="ECO:0000256" key="3">
    <source>
        <dbReference type="ARBA" id="ARBA00022553"/>
    </source>
</evidence>
<evidence type="ECO:0000313" key="10">
    <source>
        <dbReference type="Proteomes" id="UP001597474"/>
    </source>
</evidence>
<dbReference type="InterPro" id="IPR036890">
    <property type="entry name" value="HATPase_C_sf"/>
</dbReference>
<dbReference type="SMART" id="SM00388">
    <property type="entry name" value="HisKA"/>
    <property type="match status" value="1"/>
</dbReference>
<dbReference type="InterPro" id="IPR001610">
    <property type="entry name" value="PAC"/>
</dbReference>
<dbReference type="SMART" id="SM00387">
    <property type="entry name" value="HATPase_c"/>
    <property type="match status" value="1"/>
</dbReference>
<evidence type="ECO:0000256" key="4">
    <source>
        <dbReference type="PROSITE-ProRule" id="PRU00169"/>
    </source>
</evidence>
<feature type="modified residue" description="4-aspartylphosphate" evidence="4">
    <location>
        <position position="563"/>
    </location>
</feature>
<dbReference type="SUPFAM" id="SSF55874">
    <property type="entry name" value="ATPase domain of HSP90 chaperone/DNA topoisomerase II/histidine kinase"/>
    <property type="match status" value="1"/>
</dbReference>
<gene>
    <name evidence="9" type="ORF">ACFSUD_13460</name>
</gene>
<evidence type="ECO:0000259" key="5">
    <source>
        <dbReference type="PROSITE" id="PS50109"/>
    </source>
</evidence>
<dbReference type="InterPro" id="IPR003661">
    <property type="entry name" value="HisK_dim/P_dom"/>
</dbReference>
<dbReference type="PRINTS" id="PR00344">
    <property type="entry name" value="BCTRLSENSOR"/>
</dbReference>
<dbReference type="CDD" id="cd00082">
    <property type="entry name" value="HisKA"/>
    <property type="match status" value="1"/>
</dbReference>
<dbReference type="EMBL" id="JBHUMP010000012">
    <property type="protein sequence ID" value="MFD2740589.1"/>
    <property type="molecule type" value="Genomic_DNA"/>
</dbReference>
<feature type="domain" description="PAS" evidence="7">
    <location>
        <begin position="4"/>
        <end position="61"/>
    </location>
</feature>
<feature type="domain" description="Response regulatory" evidence="6">
    <location>
        <begin position="514"/>
        <end position="624"/>
    </location>
</feature>
<dbReference type="PROSITE" id="PS50113">
    <property type="entry name" value="PAC"/>
    <property type="match status" value="2"/>
</dbReference>
<feature type="domain" description="Histidine kinase" evidence="5">
    <location>
        <begin position="279"/>
        <end position="493"/>
    </location>
</feature>
<evidence type="ECO:0000259" key="8">
    <source>
        <dbReference type="PROSITE" id="PS50113"/>
    </source>
</evidence>
<dbReference type="RefSeq" id="WP_386375227.1">
    <property type="nucleotide sequence ID" value="NZ_JBHUMP010000012.1"/>
</dbReference>
<feature type="domain" description="PAS" evidence="7">
    <location>
        <begin position="132"/>
        <end position="205"/>
    </location>
</feature>
<dbReference type="InterPro" id="IPR036097">
    <property type="entry name" value="HisK_dim/P_sf"/>
</dbReference>
<dbReference type="Gene3D" id="1.10.287.130">
    <property type="match status" value="1"/>
</dbReference>
<keyword evidence="3 4" id="KW-0597">Phosphoprotein</keyword>
<dbReference type="CDD" id="cd00130">
    <property type="entry name" value="PAS"/>
    <property type="match status" value="2"/>
</dbReference>
<dbReference type="InterPro" id="IPR004358">
    <property type="entry name" value="Sig_transdc_His_kin-like_C"/>
</dbReference>
<feature type="domain" description="PAC" evidence="8">
    <location>
        <begin position="207"/>
        <end position="259"/>
    </location>
</feature>
<dbReference type="SUPFAM" id="SSF47384">
    <property type="entry name" value="Homodimeric domain of signal transducing histidine kinase"/>
    <property type="match status" value="1"/>
</dbReference>
<dbReference type="Gene3D" id="3.30.450.20">
    <property type="entry name" value="PAS domain"/>
    <property type="match status" value="2"/>
</dbReference>
<protein>
    <recommendedName>
        <fullName evidence="2">histidine kinase</fullName>
        <ecNumber evidence="2">2.7.13.3</ecNumber>
    </recommendedName>
</protein>
<dbReference type="SMART" id="SM00086">
    <property type="entry name" value="PAC"/>
    <property type="match status" value="2"/>
</dbReference>
<dbReference type="EC" id="2.7.13.3" evidence="2"/>
<dbReference type="Pfam" id="PF00072">
    <property type="entry name" value="Response_reg"/>
    <property type="match status" value="1"/>
</dbReference>
<name>A0ABW5U6V6_9RHOB</name>
<dbReference type="InterPro" id="IPR000700">
    <property type="entry name" value="PAS-assoc_C"/>
</dbReference>
<dbReference type="PROSITE" id="PS50109">
    <property type="entry name" value="HIS_KIN"/>
    <property type="match status" value="1"/>
</dbReference>
<dbReference type="Gene3D" id="3.30.565.10">
    <property type="entry name" value="Histidine kinase-like ATPase, C-terminal domain"/>
    <property type="match status" value="1"/>
</dbReference>
<dbReference type="SMART" id="SM00091">
    <property type="entry name" value="PAS"/>
    <property type="match status" value="2"/>
</dbReference>
<accession>A0ABW5U6V6</accession>
<evidence type="ECO:0000256" key="2">
    <source>
        <dbReference type="ARBA" id="ARBA00012438"/>
    </source>
</evidence>
<dbReference type="InterPro" id="IPR005467">
    <property type="entry name" value="His_kinase_dom"/>
</dbReference>
<reference evidence="10" key="1">
    <citation type="journal article" date="2019" name="Int. J. Syst. Evol. Microbiol.">
        <title>The Global Catalogue of Microorganisms (GCM) 10K type strain sequencing project: providing services to taxonomists for standard genome sequencing and annotation.</title>
        <authorList>
            <consortium name="The Broad Institute Genomics Platform"/>
            <consortium name="The Broad Institute Genome Sequencing Center for Infectious Disease"/>
            <person name="Wu L."/>
            <person name="Ma J."/>
        </authorList>
    </citation>
    <scope>NUCLEOTIDE SEQUENCE [LARGE SCALE GENOMIC DNA]</scope>
    <source>
        <strain evidence="10">TISTR 2562</strain>
    </source>
</reference>
<keyword evidence="10" id="KW-1185">Reference proteome</keyword>
<dbReference type="InterPro" id="IPR000014">
    <property type="entry name" value="PAS"/>
</dbReference>
<proteinExistence type="predicted"/>
<dbReference type="Gene3D" id="3.40.50.2300">
    <property type="match status" value="1"/>
</dbReference>
<organism evidence="9 10">
    <name type="scientific">Sulfitobacter aestuarii</name>
    <dbReference type="NCBI Taxonomy" id="2161676"/>
    <lineage>
        <taxon>Bacteria</taxon>
        <taxon>Pseudomonadati</taxon>
        <taxon>Pseudomonadota</taxon>
        <taxon>Alphaproteobacteria</taxon>
        <taxon>Rhodobacterales</taxon>
        <taxon>Roseobacteraceae</taxon>
        <taxon>Sulfitobacter</taxon>
    </lineage>
</organism>
<dbReference type="InterPro" id="IPR011006">
    <property type="entry name" value="CheY-like_superfamily"/>
</dbReference>
<dbReference type="Pfam" id="PF02518">
    <property type="entry name" value="HATPase_c"/>
    <property type="match status" value="1"/>
</dbReference>